<name>A0A0N4ZHA3_PARTI</name>
<dbReference type="Gene3D" id="1.25.40.850">
    <property type="match status" value="1"/>
</dbReference>
<dbReference type="Gene3D" id="3.40.50.1910">
    <property type="match status" value="2"/>
</dbReference>
<comment type="similarity">
    <text evidence="1">Belongs to the STXBP/unc-18/SEC1 family.</text>
</comment>
<accession>A0A0N4ZHA3</accession>
<dbReference type="InterPro" id="IPR036045">
    <property type="entry name" value="Sec1-like_sf"/>
</dbReference>
<dbReference type="PANTHER" id="PTHR11679">
    <property type="entry name" value="VESICLE PROTEIN SORTING-ASSOCIATED"/>
    <property type="match status" value="1"/>
</dbReference>
<dbReference type="Proteomes" id="UP000038045">
    <property type="component" value="Unplaced"/>
</dbReference>
<protein>
    <submittedName>
        <fullName evidence="3">Vacuolar protein sorting-associated protein</fullName>
    </submittedName>
</protein>
<dbReference type="WBParaSite" id="PTRK_0000726600.1">
    <property type="protein sequence ID" value="PTRK_0000726600.1"/>
    <property type="gene ID" value="PTRK_0000726600"/>
</dbReference>
<evidence type="ECO:0000313" key="2">
    <source>
        <dbReference type="Proteomes" id="UP000038045"/>
    </source>
</evidence>
<reference evidence="3" key="1">
    <citation type="submission" date="2017-02" db="UniProtKB">
        <authorList>
            <consortium name="WormBaseParasite"/>
        </authorList>
    </citation>
    <scope>IDENTIFICATION</scope>
</reference>
<dbReference type="GO" id="GO:0016192">
    <property type="term" value="P:vesicle-mediated transport"/>
    <property type="evidence" value="ECO:0007669"/>
    <property type="project" value="InterPro"/>
</dbReference>
<evidence type="ECO:0000313" key="3">
    <source>
        <dbReference type="WBParaSite" id="PTRK_0000726600.1"/>
    </source>
</evidence>
<proteinExistence type="inferred from homology"/>
<sequence length="591" mass="67785">MIMEEEVKAVEYIRKYNISLLSSVFNKVQGSKGICCDSVQEKAMLSTISFKEMITLFGLKGGISLYKPFAPAVDHIFYFISDSGESYDLVERHIQVQDKNSELKNIFVFIVANGVSSLKAKIKGLVKSSKHVEVNEFPLYWICYDSMTISLYESNVPKQLLVQHKPAILHRNAVALLQLEKLTGTKLVVRAKGEWATKVAEIMMHNRESELGKKRTIVEQSLDLKEVIIMDRWLDPITPLLIPMTFDALISEFFPTEINGTVSVDRKEFDKVDELKENEKPIKNLKLNDEIYNNIADSHISAIGVQLSELSKELFSEESNFKESMKVIAAWKMTMPKLQNIVTRKELCTKYIRLAEMIYDRKGDDFIYEFLFLQMDILNGSIGGDKVITFLEDSLIRKECLYRCLRLICLQSIVNNGLRPQVINAYKRLILNNYGTEKLQFFVRLQVCNLITERETSLLLSKSVVNSKIHSKYPKIDFGSLKKFYKLFDGVTSNEVYRKDPLYAFNGYAPLLYRILEHGINTDWGDWNTYADTHMKQQELKTLYTSNKLLFVIGGITKAEMSLLKSFQPIITLIGSTDIVSGNSFMKSFEV</sequence>
<keyword evidence="2" id="KW-1185">Reference proteome</keyword>
<dbReference type="InterPro" id="IPR001619">
    <property type="entry name" value="Sec1-like"/>
</dbReference>
<dbReference type="InterPro" id="IPR043155">
    <property type="entry name" value="VPS33_dom3b"/>
</dbReference>
<dbReference type="SUPFAM" id="SSF56815">
    <property type="entry name" value="Sec1/munc18-like (SM) proteins"/>
    <property type="match status" value="1"/>
</dbReference>
<dbReference type="Pfam" id="PF00995">
    <property type="entry name" value="Sec1"/>
    <property type="match status" value="1"/>
</dbReference>
<dbReference type="InterPro" id="IPR027482">
    <property type="entry name" value="Sec1-like_dom2"/>
</dbReference>
<dbReference type="AlphaFoldDB" id="A0A0N4ZHA3"/>
<dbReference type="STRING" id="131310.A0A0N4ZHA3"/>
<evidence type="ECO:0000256" key="1">
    <source>
        <dbReference type="ARBA" id="ARBA00009884"/>
    </source>
</evidence>
<organism evidence="2 3">
    <name type="scientific">Parastrongyloides trichosuri</name>
    <name type="common">Possum-specific nematode worm</name>
    <dbReference type="NCBI Taxonomy" id="131310"/>
    <lineage>
        <taxon>Eukaryota</taxon>
        <taxon>Metazoa</taxon>
        <taxon>Ecdysozoa</taxon>
        <taxon>Nematoda</taxon>
        <taxon>Chromadorea</taxon>
        <taxon>Rhabditida</taxon>
        <taxon>Tylenchina</taxon>
        <taxon>Panagrolaimomorpha</taxon>
        <taxon>Strongyloidoidea</taxon>
        <taxon>Strongyloididae</taxon>
        <taxon>Parastrongyloides</taxon>
    </lineage>
</organism>